<keyword evidence="4" id="KW-1185">Reference proteome</keyword>
<evidence type="ECO:0000313" key="3">
    <source>
        <dbReference type="EMBL" id="DAZ99959.1"/>
    </source>
</evidence>
<comment type="caution">
    <text evidence="3">The sequence shown here is derived from an EMBL/GenBank/DDBJ whole genome shotgun (WGS) entry which is preliminary data.</text>
</comment>
<feature type="compositionally biased region" description="Pro residues" evidence="2">
    <location>
        <begin position="558"/>
        <end position="579"/>
    </location>
</feature>
<keyword evidence="1" id="KW-0175">Coiled coil</keyword>
<evidence type="ECO:0000313" key="4">
    <source>
        <dbReference type="Proteomes" id="UP001146120"/>
    </source>
</evidence>
<proteinExistence type="predicted"/>
<dbReference type="EMBL" id="DAKRPA010000073">
    <property type="protein sequence ID" value="DAZ99959.1"/>
    <property type="molecule type" value="Genomic_DNA"/>
</dbReference>
<feature type="compositionally biased region" description="Pro residues" evidence="2">
    <location>
        <begin position="285"/>
        <end position="295"/>
    </location>
</feature>
<organism evidence="3 4">
    <name type="scientific">Lagenidium giganteum</name>
    <dbReference type="NCBI Taxonomy" id="4803"/>
    <lineage>
        <taxon>Eukaryota</taxon>
        <taxon>Sar</taxon>
        <taxon>Stramenopiles</taxon>
        <taxon>Oomycota</taxon>
        <taxon>Peronosporomycetes</taxon>
        <taxon>Pythiales</taxon>
        <taxon>Pythiaceae</taxon>
    </lineage>
</organism>
<evidence type="ECO:0000256" key="2">
    <source>
        <dbReference type="SAM" id="MobiDB-lite"/>
    </source>
</evidence>
<gene>
    <name evidence="3" type="ORF">N0F65_008766</name>
</gene>
<feature type="compositionally biased region" description="Polar residues" evidence="2">
    <location>
        <begin position="179"/>
        <end position="196"/>
    </location>
</feature>
<feature type="region of interest" description="Disordered" evidence="2">
    <location>
        <begin position="177"/>
        <end position="227"/>
    </location>
</feature>
<feature type="region of interest" description="Disordered" evidence="2">
    <location>
        <begin position="534"/>
        <end position="648"/>
    </location>
</feature>
<dbReference type="Proteomes" id="UP001146120">
    <property type="component" value="Unassembled WGS sequence"/>
</dbReference>
<feature type="coiled-coil region" evidence="1">
    <location>
        <begin position="124"/>
        <end position="158"/>
    </location>
</feature>
<feature type="region of interest" description="Disordered" evidence="2">
    <location>
        <begin position="473"/>
        <end position="517"/>
    </location>
</feature>
<feature type="compositionally biased region" description="Low complexity" evidence="2">
    <location>
        <begin position="353"/>
        <end position="366"/>
    </location>
</feature>
<feature type="compositionally biased region" description="Polar residues" evidence="2">
    <location>
        <begin position="476"/>
        <end position="491"/>
    </location>
</feature>
<dbReference type="AlphaFoldDB" id="A0AAV2Z5H1"/>
<reference evidence="3" key="2">
    <citation type="journal article" date="2023" name="Microbiol Resour">
        <title>Decontamination and Annotation of the Draft Genome Sequence of the Oomycete Lagenidium giganteum ARSEF 373.</title>
        <authorList>
            <person name="Morgan W.R."/>
            <person name="Tartar A."/>
        </authorList>
    </citation>
    <scope>NUCLEOTIDE SEQUENCE</scope>
    <source>
        <strain evidence="3">ARSEF 373</strain>
    </source>
</reference>
<feature type="compositionally biased region" description="Polar residues" evidence="2">
    <location>
        <begin position="314"/>
        <end position="329"/>
    </location>
</feature>
<accession>A0AAV2Z5H1</accession>
<evidence type="ECO:0000256" key="1">
    <source>
        <dbReference type="SAM" id="Coils"/>
    </source>
</evidence>
<name>A0AAV2Z5H1_9STRA</name>
<sequence>MGLSSLGASSSNNSSAVNTPNPLHAEAAFGRFDLAMSTNIPLPPSSCPPLFHASGKQQFSVPRLSPQQRGGELIVSKLLPTRKYLGNLMGYVRELQSSEAMLRMQLAKIKKDSEQKLIESTSRLTTLEESVQQASTEQERAKQTIAEQQRIIDELKQKLVSMGVSDAELEHLRSLPTEHLSQQSSDQPQNQETNETLADVDADSSPVESKEATKAEEPATEEYAVNEPPIVKPVAHKLPQLSFSTSTSLWGDAMMINSPTMLSPPKSSPPMFLIAPSPEDLMPIPSTPTPPPPASEPLRSVVALKEADPPKEAPSSNNRPSQADATSPDTAVHEVAPTQHPDPLPTSTPAVQEPPASETAAPSSTSDVTTSQPHFAALSPPPPKNGTTQPAFKPFTPPTQRALPGLVRSQVTKPATVDLKQLLVDFFDDVDKKKLKSADVYARRYVGHEDRLFAELTRRYGAEKVNALKQRFEGTATENAQSTATTAQETKINGGEGPSNEATPELAPGTPGALPPFIATAPALEVDTLSQSDAAPPVNLKVSPTKRQSQIPKSDHPPSVPPFTAEPPRSAPPMSPPPMNGFHGAAAPPPASSTSNAHAAPHLPEQPRKHATPPRYTAPFLHPPMDTKASPTMRESEPPHQSAAPLTADPQTIKAAPIAAKTSQVTLESLLTELYKKHQPDKLRNVAAVVREYEGKERELVRLLKLKYGALGVKRLEENLPSLEAASRRDNGTKKPERKRRGCFMGCVCSVLRLVSLTFWVGLIVSGGFIGLVEYECQNTLSDESVPCSTLDEQLSAFATDKIALYVHQTHPIACVCKSWKGRQVRLLHDPTLMTLVEQMQVITFSRSVVESKLRILEPYVEPAQQFVAEVKSHIHVQDLKNYYKEVGAPLVDPLMAEARLYLESFSAHIIDASVELRQKLTEYDYVLEWPDVRSAVG</sequence>
<feature type="compositionally biased region" description="Basic and acidic residues" evidence="2">
    <location>
        <begin position="208"/>
        <end position="217"/>
    </location>
</feature>
<reference evidence="3" key="1">
    <citation type="submission" date="2022-11" db="EMBL/GenBank/DDBJ databases">
        <authorList>
            <person name="Morgan W.R."/>
            <person name="Tartar A."/>
        </authorList>
    </citation>
    <scope>NUCLEOTIDE SEQUENCE</scope>
    <source>
        <strain evidence="3">ARSEF 373</strain>
    </source>
</reference>
<feature type="compositionally biased region" description="Low complexity" evidence="2">
    <location>
        <begin position="592"/>
        <end position="602"/>
    </location>
</feature>
<feature type="region of interest" description="Disordered" evidence="2">
    <location>
        <begin position="275"/>
        <end position="403"/>
    </location>
</feature>
<protein>
    <submittedName>
        <fullName evidence="3">Uncharacterized protein</fullName>
    </submittedName>
</protein>